<dbReference type="STRING" id="436010.A0A166APW6"/>
<dbReference type="OrthoDB" id="3246730at2759"/>
<accession>A0A166APW6</accession>
<evidence type="ECO:0000313" key="2">
    <source>
        <dbReference type="EMBL" id="KZP11838.1"/>
    </source>
</evidence>
<dbReference type="Proteomes" id="UP000076532">
    <property type="component" value="Unassembled WGS sequence"/>
</dbReference>
<feature type="region of interest" description="Disordered" evidence="1">
    <location>
        <begin position="177"/>
        <end position="197"/>
    </location>
</feature>
<reference evidence="2 3" key="1">
    <citation type="journal article" date="2016" name="Mol. Biol. Evol.">
        <title>Comparative Genomics of Early-Diverging Mushroom-Forming Fungi Provides Insights into the Origins of Lignocellulose Decay Capabilities.</title>
        <authorList>
            <person name="Nagy L.G."/>
            <person name="Riley R."/>
            <person name="Tritt A."/>
            <person name="Adam C."/>
            <person name="Daum C."/>
            <person name="Floudas D."/>
            <person name="Sun H."/>
            <person name="Yadav J.S."/>
            <person name="Pangilinan J."/>
            <person name="Larsson K.H."/>
            <person name="Matsuura K."/>
            <person name="Barry K."/>
            <person name="Labutti K."/>
            <person name="Kuo R."/>
            <person name="Ohm R.A."/>
            <person name="Bhattacharya S.S."/>
            <person name="Shirouzu T."/>
            <person name="Yoshinaga Y."/>
            <person name="Martin F.M."/>
            <person name="Grigoriev I.V."/>
            <person name="Hibbett D.S."/>
        </authorList>
    </citation>
    <scope>NUCLEOTIDE SEQUENCE [LARGE SCALE GENOMIC DNA]</scope>
    <source>
        <strain evidence="2 3">CBS 109695</strain>
    </source>
</reference>
<name>A0A166APW6_9AGAM</name>
<dbReference type="EMBL" id="KV417656">
    <property type="protein sequence ID" value="KZP11838.1"/>
    <property type="molecule type" value="Genomic_DNA"/>
</dbReference>
<keyword evidence="3" id="KW-1185">Reference proteome</keyword>
<proteinExistence type="predicted"/>
<evidence type="ECO:0000313" key="3">
    <source>
        <dbReference type="Proteomes" id="UP000076532"/>
    </source>
</evidence>
<organism evidence="2 3">
    <name type="scientific">Athelia psychrophila</name>
    <dbReference type="NCBI Taxonomy" id="1759441"/>
    <lineage>
        <taxon>Eukaryota</taxon>
        <taxon>Fungi</taxon>
        <taxon>Dikarya</taxon>
        <taxon>Basidiomycota</taxon>
        <taxon>Agaricomycotina</taxon>
        <taxon>Agaricomycetes</taxon>
        <taxon>Agaricomycetidae</taxon>
        <taxon>Atheliales</taxon>
        <taxon>Atheliaceae</taxon>
        <taxon>Athelia</taxon>
    </lineage>
</organism>
<evidence type="ECO:0008006" key="4">
    <source>
        <dbReference type="Google" id="ProtNLM"/>
    </source>
</evidence>
<feature type="region of interest" description="Disordered" evidence="1">
    <location>
        <begin position="704"/>
        <end position="744"/>
    </location>
</feature>
<sequence length="757" mass="86069">MLVASWVPWLRPCFQRIIPTAPQTPTTGFHVETLELYRTAHFRCPQLSVQAWVRTMADLQGEVYARYRSRQFSIAYDLYLEIRTNIHSRINKALNREDPNWNIRHICPACMNKVQGEPEMRFSMLWAMDGNDSLKRFERRAAPDEDGSLLGQSVESFDSRAVPGNMYISRADVDRYKMKPGSKNRDSEEEAQGPCRDRWKNMKPEATACSWGCFGETGIFASFCRHGHNLMIADMYCTGEQSKYGLATQEKMMLQHGPNQGAGLDIGCSQMITLANNEELGPLARELNHTMLVDAFHGHAHNRLCQLSNLTTYVEGLGLEKLGVCEQSFSKSNNLAGSTRSMSTFHRKQAIAGYFRDTDDFENFQSTTTYIHTMYKKALDILNTNPTALELSKATLGITGPAPFERWLREERHYLQSLQREPPEETLQLEYHTRLQHLWDCDALVQAVRSVGFQITDPTRPDRTTTPNEKLCRDTIENHANALANVQNLELRLSIENRWTADSAEYAAIGCMVVMCEYQSALDKLEGLVIARLFELISMNRAGMGYKMRKHIGKALQTRSAAIKTALQRYNTAALALNPPHATLKAEEVVEYTFLSDFDLLRDTRQDIRERPWSTAMGRIAMDQYFNLCRAPEEIVRCNAEIVRVVTHLRDESAYLQHHEERLCPMDPVLAYHITIHRNIRGRFNSQHHRRIAQIAALPGFSGSVEPGISLDTGPEGEGPSAEELELDGEQDDDDEEAQEYQDEADVLAVMMDKVGI</sequence>
<feature type="compositionally biased region" description="Acidic residues" evidence="1">
    <location>
        <begin position="721"/>
        <end position="744"/>
    </location>
</feature>
<dbReference type="InterPro" id="IPR040521">
    <property type="entry name" value="KDZ"/>
</dbReference>
<evidence type="ECO:0000256" key="1">
    <source>
        <dbReference type="SAM" id="MobiDB-lite"/>
    </source>
</evidence>
<protein>
    <recommendedName>
        <fullName evidence="4">CxC2-like cysteine cluster KDZ transposase-associated domain-containing protein</fullName>
    </recommendedName>
</protein>
<dbReference type="Pfam" id="PF18758">
    <property type="entry name" value="KDZ"/>
    <property type="match status" value="1"/>
</dbReference>
<dbReference type="AlphaFoldDB" id="A0A166APW6"/>
<gene>
    <name evidence="2" type="ORF">FIBSPDRAFT_913520</name>
</gene>
<dbReference type="PANTHER" id="PTHR33096">
    <property type="entry name" value="CXC2 DOMAIN-CONTAINING PROTEIN"/>
    <property type="match status" value="1"/>
</dbReference>
<dbReference type="PANTHER" id="PTHR33096:SF1">
    <property type="entry name" value="CXC1-LIKE CYSTEINE CLUSTER ASSOCIATED WITH KDZ TRANSPOSASES DOMAIN-CONTAINING PROTEIN"/>
    <property type="match status" value="1"/>
</dbReference>